<comment type="caution">
    <text evidence="3">The sequence shown here is derived from an EMBL/GenBank/DDBJ whole genome shotgun (WGS) entry which is preliminary data.</text>
</comment>
<evidence type="ECO:0000313" key="4">
    <source>
        <dbReference type="Proteomes" id="UP001230807"/>
    </source>
</evidence>
<sequence>MSELLTSMLNGMMISLVSLFGPLFLVMSGILYRKVKRYKRSRYYAQTGHSYFKVVQDTGLYGEYLCVAAIEERVPNPLILTNLYLPHPKNRERTTEIDVVFINKSGVHVIESKNYSGWIFGHEQERHWTQSMPNRKKFRFFNPIKQNELHMKAMEQTLAVERSLLHSWIVFSDRSTLKRIDVAGVPVLNRKTWKQQIALSGEARLTLAEQTTIYEHLLQFASADEAVKKAHIAAKQRVT</sequence>
<dbReference type="RefSeq" id="WP_214833253.1">
    <property type="nucleotide sequence ID" value="NZ_CP183077.1"/>
</dbReference>
<dbReference type="Pfam" id="PF08378">
    <property type="entry name" value="NERD"/>
    <property type="match status" value="1"/>
</dbReference>
<gene>
    <name evidence="3" type="ORF">QR695_10515</name>
</gene>
<feature type="transmembrane region" description="Helical" evidence="1">
    <location>
        <begin position="12"/>
        <end position="32"/>
    </location>
</feature>
<reference evidence="3 4" key="1">
    <citation type="submission" date="2023-06" db="EMBL/GenBank/DDBJ databases">
        <title>Influencing factors and mechanism of Cr(VI) reduction by facultative anaerobic Exiguobacterium sp. PY14.</title>
        <authorList>
            <person name="Zou L."/>
        </authorList>
    </citation>
    <scope>NUCLEOTIDE SEQUENCE [LARGE SCALE GENOMIC DNA]</scope>
    <source>
        <strain evidence="3 4">PY14</strain>
    </source>
</reference>
<proteinExistence type="predicted"/>
<evidence type="ECO:0000259" key="2">
    <source>
        <dbReference type="PROSITE" id="PS50965"/>
    </source>
</evidence>
<accession>A0ABT7MQI6</accession>
<dbReference type="InterPro" id="IPR011528">
    <property type="entry name" value="NERD"/>
</dbReference>
<keyword evidence="1" id="KW-1133">Transmembrane helix</keyword>
<organism evidence="3 4">
    <name type="scientific">Exiguobacterium mexicanum</name>
    <dbReference type="NCBI Taxonomy" id="340146"/>
    <lineage>
        <taxon>Bacteria</taxon>
        <taxon>Bacillati</taxon>
        <taxon>Bacillota</taxon>
        <taxon>Bacilli</taxon>
        <taxon>Bacillales</taxon>
        <taxon>Bacillales Family XII. Incertae Sedis</taxon>
        <taxon>Exiguobacterium</taxon>
    </lineage>
</organism>
<keyword evidence="4" id="KW-1185">Reference proteome</keyword>
<dbReference type="PROSITE" id="PS50965">
    <property type="entry name" value="NERD"/>
    <property type="match status" value="1"/>
</dbReference>
<keyword evidence="1" id="KW-0472">Membrane</keyword>
<evidence type="ECO:0000256" key="1">
    <source>
        <dbReference type="SAM" id="Phobius"/>
    </source>
</evidence>
<dbReference type="EMBL" id="JASWER010000008">
    <property type="protein sequence ID" value="MDL5377437.1"/>
    <property type="molecule type" value="Genomic_DNA"/>
</dbReference>
<protein>
    <submittedName>
        <fullName evidence="3">Nuclease-related domain-containing protein</fullName>
    </submittedName>
</protein>
<evidence type="ECO:0000313" key="3">
    <source>
        <dbReference type="EMBL" id="MDL5377437.1"/>
    </source>
</evidence>
<name>A0ABT7MQI6_9BACL</name>
<dbReference type="Proteomes" id="UP001230807">
    <property type="component" value="Unassembled WGS sequence"/>
</dbReference>
<keyword evidence="1" id="KW-0812">Transmembrane</keyword>
<feature type="domain" description="NERD" evidence="2">
    <location>
        <begin position="58"/>
        <end position="177"/>
    </location>
</feature>